<dbReference type="Proteomes" id="UP000799776">
    <property type="component" value="Unassembled WGS sequence"/>
</dbReference>
<accession>A0A9P4HUE8</accession>
<gene>
    <name evidence="2" type="ORF">K490DRAFT_65906</name>
</gene>
<dbReference type="AlphaFoldDB" id="A0A9P4HUE8"/>
<feature type="compositionally biased region" description="Low complexity" evidence="1">
    <location>
        <begin position="63"/>
        <end position="80"/>
    </location>
</feature>
<feature type="region of interest" description="Disordered" evidence="1">
    <location>
        <begin position="1"/>
        <end position="49"/>
    </location>
</feature>
<evidence type="ECO:0000256" key="1">
    <source>
        <dbReference type="SAM" id="MobiDB-lite"/>
    </source>
</evidence>
<protein>
    <submittedName>
        <fullName evidence="2">Uncharacterized protein</fullName>
    </submittedName>
</protein>
<evidence type="ECO:0000313" key="2">
    <source>
        <dbReference type="EMBL" id="KAF2087037.1"/>
    </source>
</evidence>
<organism evidence="2 3">
    <name type="scientific">Saccharata proteae CBS 121410</name>
    <dbReference type="NCBI Taxonomy" id="1314787"/>
    <lineage>
        <taxon>Eukaryota</taxon>
        <taxon>Fungi</taxon>
        <taxon>Dikarya</taxon>
        <taxon>Ascomycota</taxon>
        <taxon>Pezizomycotina</taxon>
        <taxon>Dothideomycetes</taxon>
        <taxon>Dothideomycetes incertae sedis</taxon>
        <taxon>Botryosphaeriales</taxon>
        <taxon>Saccharataceae</taxon>
        <taxon>Saccharata</taxon>
    </lineage>
</organism>
<keyword evidence="3" id="KW-1185">Reference proteome</keyword>
<evidence type="ECO:0000313" key="3">
    <source>
        <dbReference type="Proteomes" id="UP000799776"/>
    </source>
</evidence>
<dbReference type="EMBL" id="ML978721">
    <property type="protein sequence ID" value="KAF2087037.1"/>
    <property type="molecule type" value="Genomic_DNA"/>
</dbReference>
<name>A0A9P4HUE8_9PEZI</name>
<feature type="region of interest" description="Disordered" evidence="1">
    <location>
        <begin position="62"/>
        <end position="113"/>
    </location>
</feature>
<comment type="caution">
    <text evidence="2">The sequence shown here is derived from an EMBL/GenBank/DDBJ whole genome shotgun (WGS) entry which is preliminary data.</text>
</comment>
<proteinExistence type="predicted"/>
<reference evidence="2" key="1">
    <citation type="journal article" date="2020" name="Stud. Mycol.">
        <title>101 Dothideomycetes genomes: a test case for predicting lifestyles and emergence of pathogens.</title>
        <authorList>
            <person name="Haridas S."/>
            <person name="Albert R."/>
            <person name="Binder M."/>
            <person name="Bloem J."/>
            <person name="Labutti K."/>
            <person name="Salamov A."/>
            <person name="Andreopoulos B."/>
            <person name="Baker S."/>
            <person name="Barry K."/>
            <person name="Bills G."/>
            <person name="Bluhm B."/>
            <person name="Cannon C."/>
            <person name="Castanera R."/>
            <person name="Culley D."/>
            <person name="Daum C."/>
            <person name="Ezra D."/>
            <person name="Gonzalez J."/>
            <person name="Henrissat B."/>
            <person name="Kuo A."/>
            <person name="Liang C."/>
            <person name="Lipzen A."/>
            <person name="Lutzoni F."/>
            <person name="Magnuson J."/>
            <person name="Mondo S."/>
            <person name="Nolan M."/>
            <person name="Ohm R."/>
            <person name="Pangilinan J."/>
            <person name="Park H.-J."/>
            <person name="Ramirez L."/>
            <person name="Alfaro M."/>
            <person name="Sun H."/>
            <person name="Tritt A."/>
            <person name="Yoshinaga Y."/>
            <person name="Zwiers L.-H."/>
            <person name="Turgeon B."/>
            <person name="Goodwin S."/>
            <person name="Spatafora J."/>
            <person name="Crous P."/>
            <person name="Grigoriev I."/>
        </authorList>
    </citation>
    <scope>NUCLEOTIDE SEQUENCE</scope>
    <source>
        <strain evidence="2">CBS 121410</strain>
    </source>
</reference>
<feature type="compositionally biased region" description="Gly residues" evidence="1">
    <location>
        <begin position="92"/>
        <end position="113"/>
    </location>
</feature>
<sequence>MAVHKASRSDSKGCGTCKARGSLEERPATTAIDGSTTITSTSNGITNTSEDNLERFSARLRASHGSTTTATITSTSGITTPSNCINDRGSDGDGNGDSDGNSHTGGPGSGGSL</sequence>
<feature type="compositionally biased region" description="Low complexity" evidence="1">
    <location>
        <begin position="28"/>
        <end position="49"/>
    </location>
</feature>